<dbReference type="HOGENOM" id="CLU_013901_0_1_1"/>
<accession>A0A0C3ECF4</accession>
<evidence type="ECO:0000313" key="2">
    <source>
        <dbReference type="EMBL" id="KIM65591.1"/>
    </source>
</evidence>
<feature type="region of interest" description="Disordered" evidence="1">
    <location>
        <begin position="1"/>
        <end position="23"/>
    </location>
</feature>
<feature type="region of interest" description="Disordered" evidence="1">
    <location>
        <begin position="635"/>
        <end position="666"/>
    </location>
</feature>
<feature type="region of interest" description="Disordered" evidence="1">
    <location>
        <begin position="600"/>
        <end position="623"/>
    </location>
</feature>
<proteinExistence type="predicted"/>
<reference evidence="2 3" key="1">
    <citation type="submission" date="2014-04" db="EMBL/GenBank/DDBJ databases">
        <authorList>
            <consortium name="DOE Joint Genome Institute"/>
            <person name="Kuo A."/>
            <person name="Kohler A."/>
            <person name="Nagy L.G."/>
            <person name="Floudas D."/>
            <person name="Copeland A."/>
            <person name="Barry K.W."/>
            <person name="Cichocki N."/>
            <person name="Veneault-Fourrey C."/>
            <person name="LaButti K."/>
            <person name="Lindquist E.A."/>
            <person name="Lipzen A."/>
            <person name="Lundell T."/>
            <person name="Morin E."/>
            <person name="Murat C."/>
            <person name="Sun H."/>
            <person name="Tunlid A."/>
            <person name="Henrissat B."/>
            <person name="Grigoriev I.V."/>
            <person name="Hibbett D.S."/>
            <person name="Martin F."/>
            <person name="Nordberg H.P."/>
            <person name="Cantor M.N."/>
            <person name="Hua S.X."/>
        </authorList>
    </citation>
    <scope>NUCLEOTIDE SEQUENCE [LARGE SCALE GENOMIC DNA]</scope>
    <source>
        <strain evidence="2 3">Foug A</strain>
    </source>
</reference>
<dbReference type="STRING" id="1036808.A0A0C3ECF4"/>
<dbReference type="EMBL" id="KN822021">
    <property type="protein sequence ID" value="KIM65591.1"/>
    <property type="molecule type" value="Genomic_DNA"/>
</dbReference>
<keyword evidence="3" id="KW-1185">Reference proteome</keyword>
<reference evidence="3" key="2">
    <citation type="submission" date="2015-01" db="EMBL/GenBank/DDBJ databases">
        <title>Evolutionary Origins and Diversification of the Mycorrhizal Mutualists.</title>
        <authorList>
            <consortium name="DOE Joint Genome Institute"/>
            <consortium name="Mycorrhizal Genomics Consortium"/>
            <person name="Kohler A."/>
            <person name="Kuo A."/>
            <person name="Nagy L.G."/>
            <person name="Floudas D."/>
            <person name="Copeland A."/>
            <person name="Barry K.W."/>
            <person name="Cichocki N."/>
            <person name="Veneault-Fourrey C."/>
            <person name="LaButti K."/>
            <person name="Lindquist E.A."/>
            <person name="Lipzen A."/>
            <person name="Lundell T."/>
            <person name="Morin E."/>
            <person name="Murat C."/>
            <person name="Riley R."/>
            <person name="Ohm R."/>
            <person name="Sun H."/>
            <person name="Tunlid A."/>
            <person name="Henrissat B."/>
            <person name="Grigoriev I.V."/>
            <person name="Hibbett D.S."/>
            <person name="Martin F."/>
        </authorList>
    </citation>
    <scope>NUCLEOTIDE SEQUENCE [LARGE SCALE GENOMIC DNA]</scope>
    <source>
        <strain evidence="3">Foug A</strain>
    </source>
</reference>
<evidence type="ECO:0000256" key="1">
    <source>
        <dbReference type="SAM" id="MobiDB-lite"/>
    </source>
</evidence>
<organism evidence="2 3">
    <name type="scientific">Scleroderma citrinum Foug A</name>
    <dbReference type="NCBI Taxonomy" id="1036808"/>
    <lineage>
        <taxon>Eukaryota</taxon>
        <taxon>Fungi</taxon>
        <taxon>Dikarya</taxon>
        <taxon>Basidiomycota</taxon>
        <taxon>Agaricomycotina</taxon>
        <taxon>Agaricomycetes</taxon>
        <taxon>Agaricomycetidae</taxon>
        <taxon>Boletales</taxon>
        <taxon>Sclerodermatineae</taxon>
        <taxon>Sclerodermataceae</taxon>
        <taxon>Scleroderma</taxon>
    </lineage>
</organism>
<gene>
    <name evidence="2" type="ORF">SCLCIDRAFT_22500</name>
</gene>
<name>A0A0C3ECF4_9AGAM</name>
<feature type="compositionally biased region" description="Polar residues" evidence="1">
    <location>
        <begin position="579"/>
        <end position="588"/>
    </location>
</feature>
<dbReference type="AlphaFoldDB" id="A0A0C3ECF4"/>
<dbReference type="OrthoDB" id="164951at2759"/>
<dbReference type="InParanoid" id="A0A0C3ECF4"/>
<feature type="region of interest" description="Disordered" evidence="1">
    <location>
        <begin position="566"/>
        <end position="588"/>
    </location>
</feature>
<sequence>MPAAVKDLPTLQAAHQTKEDGKQTHFRAPKMVDVYDRHVRQAHKWLQSHYAADGTLLVVTHPGEGSEIYHDPEFKDAFKCQPNKCLDQALSIYLGWRGFEENCSQSTIDRIRAAFKAMWEEADNSGTFRGQWHYSDAHGRYKGNPVLSINVNDTVASIQHKINVAGSQHTHSAAMTKEYMDCMLTWAASKYLLNHAFNYLQFVMTGLGSLPAESTPGKKVWSSMTRDIEHLTFCAVAFMLWTRNFKLLKMKCGDVTTDDIHTVNGVFLKYLRGEEGMLTINELHVCFKIYLSNRKGWQWKSNKGSRGIHLCSNHYKIYLHPDMGRACDMFFWVLFWMNWVKHVHLSQAMEVGDFLFPMVGVGNGVLWQEEPLLHDLVQKSLDTAVAEAEILGKFSTHCFHRSGAQYQFMSAPLGERWSLQCIRFWGRWAEGKQNNTLMQYLLNELHTYETDYSNALAPTSREATASFAGEAALLCPASTEALHMAHASLTADVTTLYKAMVNLSALQDMMLEAQAAMSEAQAAALEEVHQKLSDVTNLLLNNNMPLPNLGTLALPLHMNAHCHPSNPTTTHPPIPRAAMSSQPPAFHLQSTRPLAGTQLPCAAKASKPSPSTPNATVPHPVTAAPSLALPVQLPSLVGAQRSTDSPPMGLAIPHVPTKLTSGGRTP</sequence>
<evidence type="ECO:0000313" key="3">
    <source>
        <dbReference type="Proteomes" id="UP000053989"/>
    </source>
</evidence>
<dbReference type="Proteomes" id="UP000053989">
    <property type="component" value="Unassembled WGS sequence"/>
</dbReference>
<evidence type="ECO:0008006" key="4">
    <source>
        <dbReference type="Google" id="ProtNLM"/>
    </source>
</evidence>
<protein>
    <recommendedName>
        <fullName evidence="4">Ndc10 domain-containing protein</fullName>
    </recommendedName>
</protein>